<dbReference type="Proteomes" id="UP000265520">
    <property type="component" value="Unassembled WGS sequence"/>
</dbReference>
<reference evidence="1 2" key="1">
    <citation type="journal article" date="2018" name="Front. Plant Sci.">
        <title>Red Clover (Trifolium pratense) and Zigzag Clover (T. medium) - A Picture of Genomic Similarities and Differences.</title>
        <authorList>
            <person name="Dluhosova J."/>
            <person name="Istvanek J."/>
            <person name="Nedelnik J."/>
            <person name="Repkova J."/>
        </authorList>
    </citation>
    <scope>NUCLEOTIDE SEQUENCE [LARGE SCALE GENOMIC DNA]</scope>
    <source>
        <strain evidence="2">cv. 10/8</strain>
        <tissue evidence="1">Leaf</tissue>
    </source>
</reference>
<evidence type="ECO:0000313" key="2">
    <source>
        <dbReference type="Proteomes" id="UP000265520"/>
    </source>
</evidence>
<dbReference type="EMBL" id="LXQA010817816">
    <property type="protein sequence ID" value="MCI72426.1"/>
    <property type="molecule type" value="Genomic_DNA"/>
</dbReference>
<sequence>GCTTNGVIESLRVNPVDATSRTKGVKKPPKWLIKRKRFKWKMKEEKPKSDPEDSVHGILVVRLLL</sequence>
<protein>
    <submittedName>
        <fullName evidence="1">Uncharacterized protein</fullName>
    </submittedName>
</protein>
<proteinExistence type="predicted"/>
<organism evidence="1 2">
    <name type="scientific">Trifolium medium</name>
    <dbReference type="NCBI Taxonomy" id="97028"/>
    <lineage>
        <taxon>Eukaryota</taxon>
        <taxon>Viridiplantae</taxon>
        <taxon>Streptophyta</taxon>
        <taxon>Embryophyta</taxon>
        <taxon>Tracheophyta</taxon>
        <taxon>Spermatophyta</taxon>
        <taxon>Magnoliopsida</taxon>
        <taxon>eudicotyledons</taxon>
        <taxon>Gunneridae</taxon>
        <taxon>Pentapetalae</taxon>
        <taxon>rosids</taxon>
        <taxon>fabids</taxon>
        <taxon>Fabales</taxon>
        <taxon>Fabaceae</taxon>
        <taxon>Papilionoideae</taxon>
        <taxon>50 kb inversion clade</taxon>
        <taxon>NPAAA clade</taxon>
        <taxon>Hologalegina</taxon>
        <taxon>IRL clade</taxon>
        <taxon>Trifolieae</taxon>
        <taxon>Trifolium</taxon>
    </lineage>
</organism>
<comment type="caution">
    <text evidence="1">The sequence shown here is derived from an EMBL/GenBank/DDBJ whole genome shotgun (WGS) entry which is preliminary data.</text>
</comment>
<keyword evidence="2" id="KW-1185">Reference proteome</keyword>
<accession>A0A392UIZ2</accession>
<evidence type="ECO:0000313" key="1">
    <source>
        <dbReference type="EMBL" id="MCI72426.1"/>
    </source>
</evidence>
<feature type="non-terminal residue" evidence="1">
    <location>
        <position position="1"/>
    </location>
</feature>
<dbReference type="AlphaFoldDB" id="A0A392UIZ2"/>
<name>A0A392UIZ2_9FABA</name>